<evidence type="ECO:0000313" key="1">
    <source>
        <dbReference type="EMBL" id="OQZ87918.1"/>
    </source>
</evidence>
<sequence length="114" mass="12854">MVTPLDVEREMVELNHRLDEAPHVIKEYHERVRAARQAHKKAYALAYAKAPGTAAERKYEADLATESEQAALDFAEIEYKFVIDTFDSLRTKLRALQSVASLMKASMFSPQGGI</sequence>
<name>A0ABX3R1R2_9MYCO</name>
<dbReference type="EMBL" id="MVHD01000081">
    <property type="protein sequence ID" value="OQZ87918.1"/>
    <property type="molecule type" value="Genomic_DNA"/>
</dbReference>
<keyword evidence="2" id="KW-1185">Reference proteome</keyword>
<proteinExistence type="predicted"/>
<reference evidence="1 2" key="1">
    <citation type="submission" date="2017-02" db="EMBL/GenBank/DDBJ databases">
        <title>The new phylogeny of genus Mycobacterium.</title>
        <authorList>
            <person name="Tortoli E."/>
            <person name="Trovato A."/>
            <person name="Cirillo D.M."/>
        </authorList>
    </citation>
    <scope>NUCLEOTIDE SEQUENCE [LARGE SCALE GENOMIC DNA]</scope>
    <source>
        <strain evidence="1 2">DSM 45230</strain>
    </source>
</reference>
<comment type="caution">
    <text evidence="1">The sequence shown here is derived from an EMBL/GenBank/DDBJ whole genome shotgun (WGS) entry which is preliminary data.</text>
</comment>
<protein>
    <recommendedName>
        <fullName evidence="3">YlbF family regulator</fullName>
    </recommendedName>
</protein>
<evidence type="ECO:0008006" key="3">
    <source>
        <dbReference type="Google" id="ProtNLM"/>
    </source>
</evidence>
<evidence type="ECO:0000313" key="2">
    <source>
        <dbReference type="Proteomes" id="UP000192319"/>
    </source>
</evidence>
<gene>
    <name evidence="1" type="ORF">BST11_25485</name>
</gene>
<organism evidence="1 2">
    <name type="scientific">Mycobacterium alsense</name>
    <dbReference type="NCBI Taxonomy" id="324058"/>
    <lineage>
        <taxon>Bacteria</taxon>
        <taxon>Bacillati</taxon>
        <taxon>Actinomycetota</taxon>
        <taxon>Actinomycetes</taxon>
        <taxon>Mycobacteriales</taxon>
        <taxon>Mycobacteriaceae</taxon>
        <taxon>Mycobacterium</taxon>
    </lineage>
</organism>
<dbReference type="Proteomes" id="UP000192319">
    <property type="component" value="Unassembled WGS sequence"/>
</dbReference>
<accession>A0ABX3R1R2</accession>